<organism evidence="1 2">
    <name type="scientific">Frankia alni (strain DSM 45986 / CECT 9034 / ACN14a)</name>
    <dbReference type="NCBI Taxonomy" id="326424"/>
    <lineage>
        <taxon>Bacteria</taxon>
        <taxon>Bacillati</taxon>
        <taxon>Actinomycetota</taxon>
        <taxon>Actinomycetes</taxon>
        <taxon>Frankiales</taxon>
        <taxon>Frankiaceae</taxon>
        <taxon>Frankia</taxon>
    </lineage>
</organism>
<name>Q0RL05_FRAAA</name>
<evidence type="ECO:0000313" key="2">
    <source>
        <dbReference type="Proteomes" id="UP000000657"/>
    </source>
</evidence>
<sequence length="94" mass="10147">MQVDVGMAELVHALWAYGIETAYSCQGDPDGDSEDPAALAYVAFASPADTARFAARVARGRPGWLWVTEHEVAGGRDSVHLPPADLLWLCTQFT</sequence>
<gene>
    <name evidence="1" type="ordered locus">FRAAL3156</name>
</gene>
<dbReference type="Proteomes" id="UP000000657">
    <property type="component" value="Chromosome"/>
</dbReference>
<keyword evidence="2" id="KW-1185">Reference proteome</keyword>
<dbReference type="EMBL" id="CT573213">
    <property type="protein sequence ID" value="CAJ61800.1"/>
    <property type="molecule type" value="Genomic_DNA"/>
</dbReference>
<protein>
    <submittedName>
        <fullName evidence="1">Uncharacterized protein</fullName>
    </submittedName>
</protein>
<reference evidence="1 2" key="1">
    <citation type="journal article" date="2007" name="Genome Res.">
        <title>Genome characteristics of facultatively symbiotic Frankia sp. strains reflect host range and host plant biogeography.</title>
        <authorList>
            <person name="Normand P."/>
            <person name="Lapierre P."/>
            <person name="Tisa L.S."/>
            <person name="Gogarten J.P."/>
            <person name="Alloisio N."/>
            <person name="Bagnarol E."/>
            <person name="Bassi C.A."/>
            <person name="Berry A.M."/>
            <person name="Bickhart D.M."/>
            <person name="Choisne N."/>
            <person name="Couloux A."/>
            <person name="Cournoyer B."/>
            <person name="Cruveiller S."/>
            <person name="Daubin V."/>
            <person name="Demange N."/>
            <person name="Francino M.P."/>
            <person name="Goltsman E."/>
            <person name="Huang Y."/>
            <person name="Kopp O.R."/>
            <person name="Labarre L."/>
            <person name="Lapidus A."/>
            <person name="Lavire C."/>
            <person name="Marechal J."/>
            <person name="Martinez M."/>
            <person name="Mastronunzio J.E."/>
            <person name="Mullin B.C."/>
            <person name="Niemann J."/>
            <person name="Pujic P."/>
            <person name="Rawnsley T."/>
            <person name="Rouy Z."/>
            <person name="Schenowitz C."/>
            <person name="Sellstedt A."/>
            <person name="Tavares F."/>
            <person name="Tomkins J.P."/>
            <person name="Vallenet D."/>
            <person name="Valverde C."/>
            <person name="Wall L.G."/>
            <person name="Wang Y."/>
            <person name="Medigue C."/>
            <person name="Benson D.R."/>
        </authorList>
    </citation>
    <scope>NUCLEOTIDE SEQUENCE [LARGE SCALE GENOMIC DNA]</scope>
    <source>
        <strain evidence="2">DSM 45986 / CECT 9034 / ACN14a</strain>
    </source>
</reference>
<dbReference type="HOGENOM" id="CLU_2381932_0_0_11"/>
<dbReference type="AlphaFoldDB" id="Q0RL05"/>
<dbReference type="KEGG" id="fal:FRAAL3156"/>
<accession>Q0RL05</accession>
<dbReference type="STRING" id="326424.FRAAL3156"/>
<evidence type="ECO:0000313" key="1">
    <source>
        <dbReference type="EMBL" id="CAJ61800.1"/>
    </source>
</evidence>
<proteinExistence type="predicted"/>